<keyword evidence="2" id="KW-1133">Transmembrane helix</keyword>
<proteinExistence type="predicted"/>
<organism evidence="5">
    <name type="scientific">freshwater metagenome</name>
    <dbReference type="NCBI Taxonomy" id="449393"/>
    <lineage>
        <taxon>unclassified sequences</taxon>
        <taxon>metagenomes</taxon>
        <taxon>ecological metagenomes</taxon>
    </lineage>
</organism>
<gene>
    <name evidence="3" type="ORF">UFOPK2754_03079</name>
    <name evidence="4" type="ORF">UFOPK3139_01740</name>
    <name evidence="5" type="ORF">UFOPK3543_00212</name>
</gene>
<evidence type="ECO:0000313" key="3">
    <source>
        <dbReference type="EMBL" id="CAB4770684.1"/>
    </source>
</evidence>
<dbReference type="Pfam" id="PF13630">
    <property type="entry name" value="SdpI"/>
    <property type="match status" value="1"/>
</dbReference>
<feature type="compositionally biased region" description="Basic residues" evidence="1">
    <location>
        <begin position="131"/>
        <end position="140"/>
    </location>
</feature>
<sequence length="160" mass="16871">MSSSIPIGLAIAMLGFAVYMQYLSQRSAAGILGNNGPGIRIAETKKCEHTWAAAQRVAAPIYRLIALSLAGTAAATVALSFVNPTAAFIGAIIVGLGIEVFFLGAASVRARKAADAIDCEHSRLAKLQRAQAKKGKKGKSRSAEPSSAFSPAHRRKKRRH</sequence>
<feature type="region of interest" description="Disordered" evidence="1">
    <location>
        <begin position="128"/>
        <end position="160"/>
    </location>
</feature>
<dbReference type="InterPro" id="IPR025962">
    <property type="entry name" value="SdpI/YhfL"/>
</dbReference>
<dbReference type="EMBL" id="CAFABA010000071">
    <property type="protein sequence ID" value="CAB4832984.1"/>
    <property type="molecule type" value="Genomic_DNA"/>
</dbReference>
<keyword evidence="2" id="KW-0812">Transmembrane</keyword>
<protein>
    <submittedName>
        <fullName evidence="5">Unannotated protein</fullName>
    </submittedName>
</protein>
<accession>A0A6J7F9X6</accession>
<feature type="transmembrane region" description="Helical" evidence="2">
    <location>
        <begin position="6"/>
        <end position="23"/>
    </location>
</feature>
<evidence type="ECO:0000256" key="2">
    <source>
        <dbReference type="SAM" id="Phobius"/>
    </source>
</evidence>
<evidence type="ECO:0000256" key="1">
    <source>
        <dbReference type="SAM" id="MobiDB-lite"/>
    </source>
</evidence>
<evidence type="ECO:0000313" key="4">
    <source>
        <dbReference type="EMBL" id="CAB4832984.1"/>
    </source>
</evidence>
<evidence type="ECO:0000313" key="5">
    <source>
        <dbReference type="EMBL" id="CAB4890394.1"/>
    </source>
</evidence>
<keyword evidence="2" id="KW-0472">Membrane</keyword>
<dbReference type="EMBL" id="CAFBMH010000004">
    <property type="protein sequence ID" value="CAB4890394.1"/>
    <property type="molecule type" value="Genomic_DNA"/>
</dbReference>
<dbReference type="EMBL" id="CAEZYR010000180">
    <property type="protein sequence ID" value="CAB4770684.1"/>
    <property type="molecule type" value="Genomic_DNA"/>
</dbReference>
<reference evidence="5" key="1">
    <citation type="submission" date="2020-05" db="EMBL/GenBank/DDBJ databases">
        <authorList>
            <person name="Chiriac C."/>
            <person name="Salcher M."/>
            <person name="Ghai R."/>
            <person name="Kavagutti S V."/>
        </authorList>
    </citation>
    <scope>NUCLEOTIDE SEQUENCE</scope>
</reference>
<dbReference type="AlphaFoldDB" id="A0A6J7F9X6"/>
<feature type="transmembrane region" description="Helical" evidence="2">
    <location>
        <begin position="61"/>
        <end position="82"/>
    </location>
</feature>
<feature type="transmembrane region" description="Helical" evidence="2">
    <location>
        <begin position="88"/>
        <end position="108"/>
    </location>
</feature>
<name>A0A6J7F9X6_9ZZZZ</name>